<reference evidence="1" key="1">
    <citation type="submission" date="2022-08" db="EMBL/GenBank/DDBJ databases">
        <title>Nisaea acidiphila sp. nov., isolated from a marine algal debris and emended description of the genus Nisaea Urios et al. 2008.</title>
        <authorList>
            <person name="Kwon K."/>
        </authorList>
    </citation>
    <scope>NUCLEOTIDE SEQUENCE</scope>
    <source>
        <strain evidence="1">MEBiC11861</strain>
    </source>
</reference>
<dbReference type="KEGG" id="naci:NUH88_13495"/>
<dbReference type="Proteomes" id="UP001060336">
    <property type="component" value="Chromosome"/>
</dbReference>
<gene>
    <name evidence="1" type="ORF">NUH88_13495</name>
</gene>
<accession>A0A9J7APZ2</accession>
<dbReference type="AlphaFoldDB" id="A0A9J7APZ2"/>
<evidence type="ECO:0000313" key="1">
    <source>
        <dbReference type="EMBL" id="UUX48428.1"/>
    </source>
</evidence>
<organism evidence="1 2">
    <name type="scientific">Nisaea acidiphila</name>
    <dbReference type="NCBI Taxonomy" id="1862145"/>
    <lineage>
        <taxon>Bacteria</taxon>
        <taxon>Pseudomonadati</taxon>
        <taxon>Pseudomonadota</taxon>
        <taxon>Alphaproteobacteria</taxon>
        <taxon>Rhodospirillales</taxon>
        <taxon>Thalassobaculaceae</taxon>
        <taxon>Nisaea</taxon>
    </lineage>
</organism>
<dbReference type="RefSeq" id="WP_257766935.1">
    <property type="nucleotide sequence ID" value="NZ_CP102480.1"/>
</dbReference>
<evidence type="ECO:0000313" key="2">
    <source>
        <dbReference type="Proteomes" id="UP001060336"/>
    </source>
</evidence>
<keyword evidence="2" id="KW-1185">Reference proteome</keyword>
<sequence>MSSCNDEFGCGPTDACYRAVVNTYTKMKMLGQRDEICFNSAVAVYRHHHPEVPSARAPYMIADWLD</sequence>
<dbReference type="EMBL" id="CP102480">
    <property type="protein sequence ID" value="UUX48428.1"/>
    <property type="molecule type" value="Genomic_DNA"/>
</dbReference>
<name>A0A9J7APZ2_9PROT</name>
<proteinExistence type="predicted"/>
<protein>
    <submittedName>
        <fullName evidence="1">Uncharacterized protein</fullName>
    </submittedName>
</protein>